<keyword evidence="9" id="KW-0753">Steroid metabolism</keyword>
<dbReference type="EC" id="1.1.3.6" evidence="13"/>
<keyword evidence="3" id="KW-0153">Cholesterol metabolism</keyword>
<evidence type="ECO:0000256" key="6">
    <source>
        <dbReference type="ARBA" id="ARBA00023002"/>
    </source>
</evidence>
<keyword evidence="7" id="KW-0443">Lipid metabolism</keyword>
<dbReference type="GO" id="GO:0004769">
    <property type="term" value="F:steroid Delta-isomerase activity"/>
    <property type="evidence" value="ECO:0007669"/>
    <property type="project" value="UniProtKB-EC"/>
</dbReference>
<evidence type="ECO:0000313" key="17">
    <source>
        <dbReference type="EMBL" id="PSL52515.1"/>
    </source>
</evidence>
<keyword evidence="10" id="KW-0413">Isomerase</keyword>
<evidence type="ECO:0000256" key="10">
    <source>
        <dbReference type="ARBA" id="ARBA00023235"/>
    </source>
</evidence>
<dbReference type="EMBL" id="PYAX01000013">
    <property type="protein sequence ID" value="PSL52515.1"/>
    <property type="molecule type" value="Genomic_DNA"/>
</dbReference>
<dbReference type="GO" id="GO:0008203">
    <property type="term" value="P:cholesterol metabolic process"/>
    <property type="evidence" value="ECO:0007669"/>
    <property type="project" value="UniProtKB-KW"/>
</dbReference>
<keyword evidence="8" id="KW-1207">Sterol metabolism</keyword>
<dbReference type="InterPro" id="IPR052542">
    <property type="entry name" value="Cholesterol_Oxidase"/>
</dbReference>
<gene>
    <name evidence="17" type="ORF">B0I31_113188</name>
</gene>
<name>A0A2P8I241_SACCR</name>
<evidence type="ECO:0000256" key="12">
    <source>
        <dbReference type="ARBA" id="ARBA00049645"/>
    </source>
</evidence>
<dbReference type="EC" id="5.3.3.1" evidence="11"/>
<keyword evidence="18" id="KW-1185">Reference proteome</keyword>
<evidence type="ECO:0000256" key="15">
    <source>
        <dbReference type="ARBA" id="ARBA00049778"/>
    </source>
</evidence>
<evidence type="ECO:0000313" key="18">
    <source>
        <dbReference type="Proteomes" id="UP000241118"/>
    </source>
</evidence>
<evidence type="ECO:0000256" key="14">
    <source>
        <dbReference type="ARBA" id="ARBA00049744"/>
    </source>
</evidence>
<dbReference type="RefSeq" id="WP_106619042.1">
    <property type="nucleotide sequence ID" value="NZ_PYAX01000013.1"/>
</dbReference>
<dbReference type="OrthoDB" id="517968at2"/>
<feature type="domain" description="Glucose-methanol-choline oxidoreductase C-terminal" evidence="16">
    <location>
        <begin position="478"/>
        <end position="528"/>
    </location>
</feature>
<evidence type="ECO:0000256" key="5">
    <source>
        <dbReference type="ARBA" id="ARBA00022827"/>
    </source>
</evidence>
<dbReference type="InterPro" id="IPR036188">
    <property type="entry name" value="FAD/NAD-bd_sf"/>
</dbReference>
<evidence type="ECO:0000256" key="3">
    <source>
        <dbReference type="ARBA" id="ARBA00022548"/>
    </source>
</evidence>
<dbReference type="InterPro" id="IPR007867">
    <property type="entry name" value="GMC_OxRtase_C"/>
</dbReference>
<keyword evidence="5" id="KW-0274">FAD</keyword>
<evidence type="ECO:0000256" key="1">
    <source>
        <dbReference type="ARBA" id="ARBA00001974"/>
    </source>
</evidence>
<dbReference type="PANTHER" id="PTHR47470">
    <property type="entry name" value="CHOLESTEROL OXIDASE"/>
    <property type="match status" value="1"/>
</dbReference>
<protein>
    <recommendedName>
        <fullName evidence="14">Cholesterol oxidase</fullName>
        <ecNumber evidence="13">1.1.3.6</ecNumber>
        <ecNumber evidence="11">5.3.3.1</ecNumber>
    </recommendedName>
    <alternativeName>
        <fullName evidence="15">Cholesterol isomerase</fullName>
    </alternativeName>
</protein>
<evidence type="ECO:0000256" key="11">
    <source>
        <dbReference type="ARBA" id="ARBA00038856"/>
    </source>
</evidence>
<reference evidence="17 18" key="1">
    <citation type="submission" date="2018-03" db="EMBL/GenBank/DDBJ databases">
        <title>Genomic Encyclopedia of Type Strains, Phase III (KMG-III): the genomes of soil and plant-associated and newly described type strains.</title>
        <authorList>
            <person name="Whitman W."/>
        </authorList>
    </citation>
    <scope>NUCLEOTIDE SEQUENCE [LARGE SCALE GENOMIC DNA]</scope>
    <source>
        <strain evidence="17 18">CGMCC 4.7097</strain>
    </source>
</reference>
<comment type="similarity">
    <text evidence="2">Belongs to the GMC oxidoreductase family.</text>
</comment>
<evidence type="ECO:0000259" key="16">
    <source>
        <dbReference type="Pfam" id="PF05199"/>
    </source>
</evidence>
<comment type="cofactor">
    <cofactor evidence="1">
        <name>FAD</name>
        <dbReference type="ChEBI" id="CHEBI:57692"/>
    </cofactor>
</comment>
<evidence type="ECO:0000256" key="9">
    <source>
        <dbReference type="ARBA" id="ARBA00023221"/>
    </source>
</evidence>
<evidence type="ECO:0000256" key="2">
    <source>
        <dbReference type="ARBA" id="ARBA00010790"/>
    </source>
</evidence>
<comment type="caution">
    <text evidence="17">The sequence shown here is derived from an EMBL/GenBank/DDBJ whole genome shotgun (WGS) entry which is preliminary data.</text>
</comment>
<dbReference type="GO" id="GO:0016995">
    <property type="term" value="F:cholesterol oxidase activity"/>
    <property type="evidence" value="ECO:0007669"/>
    <property type="project" value="UniProtKB-EC"/>
</dbReference>
<dbReference type="AlphaFoldDB" id="A0A2P8I241"/>
<dbReference type="SUPFAM" id="SSF51905">
    <property type="entry name" value="FAD/NAD(P)-binding domain"/>
    <property type="match status" value="1"/>
</dbReference>
<evidence type="ECO:0000256" key="13">
    <source>
        <dbReference type="ARBA" id="ARBA00049723"/>
    </source>
</evidence>
<evidence type="ECO:0000256" key="7">
    <source>
        <dbReference type="ARBA" id="ARBA00023098"/>
    </source>
</evidence>
<accession>A0A2P8I241</accession>
<proteinExistence type="inferred from homology"/>
<dbReference type="Pfam" id="PF05199">
    <property type="entry name" value="GMC_oxred_C"/>
    <property type="match status" value="1"/>
</dbReference>
<keyword evidence="6" id="KW-0560">Oxidoreductase</keyword>
<dbReference type="Proteomes" id="UP000241118">
    <property type="component" value="Unassembled WGS sequence"/>
</dbReference>
<keyword evidence="4" id="KW-0285">Flavoprotein</keyword>
<evidence type="ECO:0000256" key="8">
    <source>
        <dbReference type="ARBA" id="ARBA00023166"/>
    </source>
</evidence>
<dbReference type="PANTHER" id="PTHR47470:SF1">
    <property type="entry name" value="FAD-DEPENDENT OXIDOREDUCTASE 2 FAD BINDING DOMAIN-CONTAINING PROTEIN"/>
    <property type="match status" value="1"/>
</dbReference>
<sequence length="544" mass="57787">MNDDTSYDGGPQAIDTPEQVMGGRSVVAGAVGSTALSHAGGTRTEREERHGVVIIGSGVGGSIAAFRLAEAGVENVVLERGRRWPVTPAGDTFPAFPSPDRRLVWLDDDSTPLPPARGPLLSLLRRALAAALPRSTGLLDVNAQEGVVILSGAGVGGGTLIYGGVLAQPRPGPFRQLFPAELDYDEFDRVYYPRARKRLVAAPFPDDLLTRTPYDSNRLWSLAAQRSGLSAETIVSNYDFATVRGELDGTKTAATVIGQYHFTGCNSGAKMSVDRTYLARAEASGKTTVRALHRVTHVAQDHKGLYRVSVERLDESGTAVERLVFVCDRLILAAGVHTPRILLTARETGALPRLHESIGKGWGSNGDHLTIIRTSLVPVGAPQGGPPAVLVRNADGTAGVMHSPMPFPVGSGLLACLGMGISDHFGQWTMTADGRTKLNWKAEYDATARQAVNGLVRHVARYVPGGRPVMSSKPTHPVVAHPVGGVVLGRSTDAYGRLRGYSGLYCLDGSLMPGSTAAVNPVLTIAAVVERCLDEIITDFTRAW</sequence>
<comment type="pathway">
    <text evidence="12">Steroid metabolism; cholesterol degradation.</text>
</comment>
<organism evidence="17 18">
    <name type="scientific">Saccharothrix carnea</name>
    <dbReference type="NCBI Taxonomy" id="1280637"/>
    <lineage>
        <taxon>Bacteria</taxon>
        <taxon>Bacillati</taxon>
        <taxon>Actinomycetota</taxon>
        <taxon>Actinomycetes</taxon>
        <taxon>Pseudonocardiales</taxon>
        <taxon>Pseudonocardiaceae</taxon>
        <taxon>Saccharothrix</taxon>
    </lineage>
</organism>
<dbReference type="Gene3D" id="3.30.410.10">
    <property type="entry name" value="Cholesterol Oxidase, domain 2"/>
    <property type="match status" value="1"/>
</dbReference>
<dbReference type="Gene3D" id="3.50.50.60">
    <property type="entry name" value="FAD/NAD(P)-binding domain"/>
    <property type="match status" value="1"/>
</dbReference>
<dbReference type="SUPFAM" id="SSF54373">
    <property type="entry name" value="FAD-linked reductases, C-terminal domain"/>
    <property type="match status" value="1"/>
</dbReference>
<evidence type="ECO:0000256" key="4">
    <source>
        <dbReference type="ARBA" id="ARBA00022630"/>
    </source>
</evidence>